<dbReference type="AlphaFoldDB" id="A0AAD4RBF2"/>
<evidence type="ECO:0000313" key="3">
    <source>
        <dbReference type="EMBL" id="KAI1723519.1"/>
    </source>
</evidence>
<comment type="similarity">
    <text evidence="1">Belongs to the nematode receptor-like protein sre family.</text>
</comment>
<evidence type="ECO:0000313" key="4">
    <source>
        <dbReference type="Proteomes" id="UP001201812"/>
    </source>
</evidence>
<dbReference type="Proteomes" id="UP001201812">
    <property type="component" value="Unassembled WGS sequence"/>
</dbReference>
<dbReference type="InterPro" id="IPR004151">
    <property type="entry name" value="7TM_GPCR_serpentine_rcpt_Sre"/>
</dbReference>
<dbReference type="GO" id="GO:0007606">
    <property type="term" value="P:sensory perception of chemical stimulus"/>
    <property type="evidence" value="ECO:0007669"/>
    <property type="project" value="InterPro"/>
</dbReference>
<keyword evidence="2" id="KW-0472">Membrane</keyword>
<feature type="transmembrane region" description="Helical" evidence="2">
    <location>
        <begin position="86"/>
        <end position="106"/>
    </location>
</feature>
<feature type="transmembrane region" description="Helical" evidence="2">
    <location>
        <begin position="38"/>
        <end position="65"/>
    </location>
</feature>
<name>A0AAD4RBF2_9BILA</name>
<feature type="transmembrane region" description="Helical" evidence="2">
    <location>
        <begin position="200"/>
        <end position="219"/>
    </location>
</feature>
<accession>A0AAD4RBF2</accession>
<dbReference type="GO" id="GO:0016020">
    <property type="term" value="C:membrane"/>
    <property type="evidence" value="ECO:0007669"/>
    <property type="project" value="InterPro"/>
</dbReference>
<dbReference type="PANTHER" id="PTHR23128">
    <property type="entry name" value="SERPENTINE RECEPTOR, CLASS E (EPSILON)-RELATED"/>
    <property type="match status" value="1"/>
</dbReference>
<proteinExistence type="inferred from homology"/>
<keyword evidence="2" id="KW-0812">Transmembrane</keyword>
<evidence type="ECO:0000256" key="1">
    <source>
        <dbReference type="ARBA" id="ARBA00006803"/>
    </source>
</evidence>
<keyword evidence="4" id="KW-1185">Reference proteome</keyword>
<feature type="transmembrane region" description="Helical" evidence="2">
    <location>
        <begin position="298"/>
        <end position="317"/>
    </location>
</feature>
<protein>
    <submittedName>
        <fullName evidence="3">Sre G protein-coupled chemoreceptor domain-containing protein</fullName>
    </submittedName>
</protein>
<feature type="transmembrane region" description="Helical" evidence="2">
    <location>
        <begin position="173"/>
        <end position="194"/>
    </location>
</feature>
<gene>
    <name evidence="3" type="ORF">DdX_03680</name>
</gene>
<dbReference type="Pfam" id="PF03125">
    <property type="entry name" value="Sre"/>
    <property type="match status" value="1"/>
</dbReference>
<reference evidence="3" key="1">
    <citation type="submission" date="2022-01" db="EMBL/GenBank/DDBJ databases">
        <title>Genome Sequence Resource for Two Populations of Ditylenchus destructor, the Migratory Endoparasitic Phytonematode.</title>
        <authorList>
            <person name="Zhang H."/>
            <person name="Lin R."/>
            <person name="Xie B."/>
        </authorList>
    </citation>
    <scope>NUCLEOTIDE SEQUENCE</scope>
    <source>
        <strain evidence="3">BazhouSP</strain>
    </source>
</reference>
<keyword evidence="2" id="KW-1133">Transmembrane helix</keyword>
<feature type="transmembrane region" description="Helical" evidence="2">
    <location>
        <begin position="137"/>
        <end position="161"/>
    </location>
</feature>
<comment type="caution">
    <text evidence="3">The sequence shown here is derived from an EMBL/GenBank/DDBJ whole genome shotgun (WGS) entry which is preliminary data.</text>
</comment>
<organism evidence="3 4">
    <name type="scientific">Ditylenchus destructor</name>
    <dbReference type="NCBI Taxonomy" id="166010"/>
    <lineage>
        <taxon>Eukaryota</taxon>
        <taxon>Metazoa</taxon>
        <taxon>Ecdysozoa</taxon>
        <taxon>Nematoda</taxon>
        <taxon>Chromadorea</taxon>
        <taxon>Rhabditida</taxon>
        <taxon>Tylenchina</taxon>
        <taxon>Tylenchomorpha</taxon>
        <taxon>Sphaerularioidea</taxon>
        <taxon>Anguinidae</taxon>
        <taxon>Anguininae</taxon>
        <taxon>Ditylenchus</taxon>
    </lineage>
</organism>
<feature type="transmembrane region" description="Helical" evidence="2">
    <location>
        <begin position="266"/>
        <end position="286"/>
    </location>
</feature>
<sequence>MTEYGNTTDDLDNDCTSRFPIIPVDRIAEELKSIHLPYFTALVILEVIVLVLGVLIKLIAIFIFFKHPAVLHVNWRRIAANILLQYLLFHLVTRLIEIGLMCYYFFKCGEGINTITVAANALNLKESPFYWTNTIRIYFIMVGAFTLPASAIERICATVLVSDYEANTRSFISTLLIVVINITSIAYTAIYQNGWWSKQVLLATIVVGNMGAVIVAIYCDRQNIRFYSRNLQQNNRQQGGAGSKYSLSERYQCAENIRIAKILRKLFVLAAVFVMILAGVFALRLIGSENIVPKCLNYEIFDLGIGIAAGAISLLVLRDMCFLWFNDNGSQVICCGKERKSLEHSSGVVHPSSQDGRRMPPPQLHNVLGVPLLYQSPKAETEVYFGQLEQMWQTPKPNKV</sequence>
<dbReference type="PANTHER" id="PTHR23128:SF132">
    <property type="entry name" value="SERPENTINE RECEPTOR, CLASS E (EPSILON)-RELATED"/>
    <property type="match status" value="1"/>
</dbReference>
<evidence type="ECO:0000256" key="2">
    <source>
        <dbReference type="SAM" id="Phobius"/>
    </source>
</evidence>
<dbReference type="EMBL" id="JAKKPZ010000003">
    <property type="protein sequence ID" value="KAI1723519.1"/>
    <property type="molecule type" value="Genomic_DNA"/>
</dbReference>